<evidence type="ECO:0000256" key="1">
    <source>
        <dbReference type="ARBA" id="ARBA00004141"/>
    </source>
</evidence>
<proteinExistence type="predicted"/>
<keyword evidence="5 6" id="KW-0472">Membrane</keyword>
<dbReference type="EMBL" id="RCZK01000006">
    <property type="protein sequence ID" value="TPG12279.1"/>
    <property type="molecule type" value="Genomic_DNA"/>
</dbReference>
<reference evidence="7 8" key="1">
    <citation type="journal article" date="2019" name="Environ. Microbiol.">
        <title>Species interactions and distinct microbial communities in high Arctic permafrost affected cryosols are associated with the CH4 and CO2 gas fluxes.</title>
        <authorList>
            <person name="Altshuler I."/>
            <person name="Hamel J."/>
            <person name="Turney S."/>
            <person name="Magnuson E."/>
            <person name="Levesque R."/>
            <person name="Greer C."/>
            <person name="Whyte L.G."/>
        </authorList>
    </citation>
    <scope>NUCLEOTIDE SEQUENCE [LARGE SCALE GENOMIC DNA]</scope>
    <source>
        <strain evidence="7 8">S5.1</strain>
    </source>
</reference>
<keyword evidence="2" id="KW-0813">Transport</keyword>
<comment type="caution">
    <text evidence="7">The sequence shown here is derived from an EMBL/GenBank/DDBJ whole genome shotgun (WGS) entry which is preliminary data.</text>
</comment>
<organism evidence="7 8">
    <name type="scientific">Sphingomonas oligophenolica</name>
    <dbReference type="NCBI Taxonomy" id="301154"/>
    <lineage>
        <taxon>Bacteria</taxon>
        <taxon>Pseudomonadati</taxon>
        <taxon>Pseudomonadota</taxon>
        <taxon>Alphaproteobacteria</taxon>
        <taxon>Sphingomonadales</taxon>
        <taxon>Sphingomonadaceae</taxon>
        <taxon>Sphingomonas</taxon>
    </lineage>
</organism>
<evidence type="ECO:0000313" key="8">
    <source>
        <dbReference type="Proteomes" id="UP000318413"/>
    </source>
</evidence>
<feature type="transmembrane region" description="Helical" evidence="6">
    <location>
        <begin position="46"/>
        <end position="71"/>
    </location>
</feature>
<feature type="transmembrane region" description="Helical" evidence="6">
    <location>
        <begin position="225"/>
        <end position="246"/>
    </location>
</feature>
<evidence type="ECO:0000256" key="5">
    <source>
        <dbReference type="ARBA" id="ARBA00023136"/>
    </source>
</evidence>
<dbReference type="PANTHER" id="PTHR11101:SF80">
    <property type="entry name" value="PHOSPHATE TRANSPORTER"/>
    <property type="match status" value="1"/>
</dbReference>
<dbReference type="PANTHER" id="PTHR11101">
    <property type="entry name" value="PHOSPHATE TRANSPORTER"/>
    <property type="match status" value="1"/>
</dbReference>
<dbReference type="GO" id="GO:0016020">
    <property type="term" value="C:membrane"/>
    <property type="evidence" value="ECO:0007669"/>
    <property type="project" value="UniProtKB-SubCell"/>
</dbReference>
<gene>
    <name evidence="7" type="ORF">EAH84_08845</name>
</gene>
<protein>
    <submittedName>
        <fullName evidence="7">Anion permease</fullName>
    </submittedName>
</protein>
<name>A0A502CJM1_9SPHN</name>
<keyword evidence="3 6" id="KW-0812">Transmembrane</keyword>
<dbReference type="InterPro" id="IPR001204">
    <property type="entry name" value="Phos_transporter"/>
</dbReference>
<feature type="transmembrane region" description="Helical" evidence="6">
    <location>
        <begin position="83"/>
        <end position="102"/>
    </location>
</feature>
<evidence type="ECO:0000256" key="4">
    <source>
        <dbReference type="ARBA" id="ARBA00022989"/>
    </source>
</evidence>
<feature type="transmembrane region" description="Helical" evidence="6">
    <location>
        <begin position="114"/>
        <end position="130"/>
    </location>
</feature>
<feature type="transmembrane region" description="Helical" evidence="6">
    <location>
        <begin position="142"/>
        <end position="167"/>
    </location>
</feature>
<feature type="transmembrane region" description="Helical" evidence="6">
    <location>
        <begin position="313"/>
        <end position="336"/>
    </location>
</feature>
<evidence type="ECO:0000313" key="7">
    <source>
        <dbReference type="EMBL" id="TPG12279.1"/>
    </source>
</evidence>
<dbReference type="GO" id="GO:0005315">
    <property type="term" value="F:phosphate transmembrane transporter activity"/>
    <property type="evidence" value="ECO:0007669"/>
    <property type="project" value="InterPro"/>
</dbReference>
<dbReference type="OrthoDB" id="9779554at2"/>
<dbReference type="Pfam" id="PF01384">
    <property type="entry name" value="PHO4"/>
    <property type="match status" value="1"/>
</dbReference>
<dbReference type="GO" id="GO:0035435">
    <property type="term" value="P:phosphate ion transmembrane transport"/>
    <property type="evidence" value="ECO:0007669"/>
    <property type="project" value="TreeGrafter"/>
</dbReference>
<keyword evidence="8" id="KW-1185">Reference proteome</keyword>
<comment type="subcellular location">
    <subcellularLocation>
        <location evidence="1">Membrane</location>
        <topology evidence="1">Multi-pass membrane protein</topology>
    </subcellularLocation>
</comment>
<evidence type="ECO:0000256" key="2">
    <source>
        <dbReference type="ARBA" id="ARBA00022448"/>
    </source>
</evidence>
<accession>A0A502CJM1</accession>
<sequence length="337" mass="35127">MHHLALPLLVALIAVALAFDYLNGLHDAANSIATVVSTRLLTPVRAVGFAAFFNFAAYFLTLAFPSLHAVAATIGKGLVDENVITPAVIFGALGGAMAWNVITWMRGIPSSSSHALIGGLIGAGVAHVGLSGIKWVGLNKTLIAIVLSPMLGMFLAMLVMLASSWAFRRATAYQAERTFRSLHLVSSAAYSLSHGLNDAQKTMGIITVLLYSTGRLTGPFAVPHWVAISCYIAIALGTMTGGWKIIETMGSRITKLSQHQGFSSSLAGSVVLFGASLLGIPVSTTHTITGAIIGAGTARRASAVRWGVARGVVIAWLITIPASALIGAACYALTLLF</sequence>
<dbReference type="RefSeq" id="WP_140870831.1">
    <property type="nucleotide sequence ID" value="NZ_RCZK01000006.1"/>
</dbReference>
<feature type="transmembrane region" description="Helical" evidence="6">
    <location>
        <begin position="266"/>
        <end position="293"/>
    </location>
</feature>
<evidence type="ECO:0000256" key="3">
    <source>
        <dbReference type="ARBA" id="ARBA00022692"/>
    </source>
</evidence>
<dbReference type="Proteomes" id="UP000318413">
    <property type="component" value="Unassembled WGS sequence"/>
</dbReference>
<keyword evidence="4 6" id="KW-1133">Transmembrane helix</keyword>
<evidence type="ECO:0000256" key="6">
    <source>
        <dbReference type="SAM" id="Phobius"/>
    </source>
</evidence>
<dbReference type="AlphaFoldDB" id="A0A502CJM1"/>